<keyword evidence="1" id="KW-1133">Transmembrane helix</keyword>
<dbReference type="InterPro" id="IPR009845">
    <property type="entry name" value="DUF1405"/>
</dbReference>
<proteinExistence type="predicted"/>
<feature type="transmembrane region" description="Helical" evidence="1">
    <location>
        <begin position="158"/>
        <end position="176"/>
    </location>
</feature>
<dbReference type="AlphaFoldDB" id="A0ABD5RZ78"/>
<feature type="transmembrane region" description="Helical" evidence="1">
    <location>
        <begin position="21"/>
        <end position="41"/>
    </location>
</feature>
<name>A0ABD5RZ78_9EURY</name>
<gene>
    <name evidence="2" type="ORF">ACFQE1_10120</name>
</gene>
<feature type="transmembrane region" description="Helical" evidence="1">
    <location>
        <begin position="201"/>
        <end position="222"/>
    </location>
</feature>
<protein>
    <submittedName>
        <fullName evidence="2">DUF1405 domain-containing protein</fullName>
    </submittedName>
</protein>
<evidence type="ECO:0000256" key="1">
    <source>
        <dbReference type="SAM" id="Phobius"/>
    </source>
</evidence>
<dbReference type="EMBL" id="JBHSWU010000261">
    <property type="protein sequence ID" value="MFC6724724.1"/>
    <property type="molecule type" value="Genomic_DNA"/>
</dbReference>
<feature type="transmembrane region" description="Helical" evidence="1">
    <location>
        <begin position="128"/>
        <end position="146"/>
    </location>
</feature>
<feature type="transmembrane region" description="Helical" evidence="1">
    <location>
        <begin position="89"/>
        <end position="108"/>
    </location>
</feature>
<keyword evidence="1" id="KW-0812">Transmembrane</keyword>
<accession>A0ABD5RZ78</accession>
<sequence length="237" mass="25850">MDVRRPLPDRWVRYYLGNAPSLVWLLVVNAALFLAGVRYYLETMPEIPTFLWPLYADSPTAVALGTLSLAALLPLLGRNRDVLDAPTNLPLAYLNTLAVVWLVKFGLWTGVALNLRPDLYVAFDLDGLYSYWAILFTHLGYVVEALRIARVGTTTRGALALGLGGLLVGDVYDYVFGNHPPVRYDPGSLFASPLTGDPGHILPFASVLLTFVAVGVAAATLVPHGDTLSETDGLRRR</sequence>
<reference evidence="2 3" key="1">
    <citation type="journal article" date="2019" name="Int. J. Syst. Evol. Microbiol.">
        <title>The Global Catalogue of Microorganisms (GCM) 10K type strain sequencing project: providing services to taxonomists for standard genome sequencing and annotation.</title>
        <authorList>
            <consortium name="The Broad Institute Genomics Platform"/>
            <consortium name="The Broad Institute Genome Sequencing Center for Infectious Disease"/>
            <person name="Wu L."/>
            <person name="Ma J."/>
        </authorList>
    </citation>
    <scope>NUCLEOTIDE SEQUENCE [LARGE SCALE GENOMIC DNA]</scope>
    <source>
        <strain evidence="2 3">NBRC 111368</strain>
    </source>
</reference>
<dbReference type="Pfam" id="PF07187">
    <property type="entry name" value="DUF1405"/>
    <property type="match status" value="1"/>
</dbReference>
<evidence type="ECO:0000313" key="2">
    <source>
        <dbReference type="EMBL" id="MFC6724724.1"/>
    </source>
</evidence>
<evidence type="ECO:0000313" key="3">
    <source>
        <dbReference type="Proteomes" id="UP001596328"/>
    </source>
</evidence>
<comment type="caution">
    <text evidence="2">The sequence shown here is derived from an EMBL/GenBank/DDBJ whole genome shotgun (WGS) entry which is preliminary data.</text>
</comment>
<keyword evidence="1" id="KW-0472">Membrane</keyword>
<feature type="transmembrane region" description="Helical" evidence="1">
    <location>
        <begin position="61"/>
        <end position="77"/>
    </location>
</feature>
<organism evidence="2 3">
    <name type="scientific">Halobium palmae</name>
    <dbReference type="NCBI Taxonomy" id="1776492"/>
    <lineage>
        <taxon>Archaea</taxon>
        <taxon>Methanobacteriati</taxon>
        <taxon>Methanobacteriota</taxon>
        <taxon>Stenosarchaea group</taxon>
        <taxon>Halobacteria</taxon>
        <taxon>Halobacteriales</taxon>
        <taxon>Haloferacaceae</taxon>
        <taxon>Halobium</taxon>
    </lineage>
</organism>
<dbReference type="Proteomes" id="UP001596328">
    <property type="component" value="Unassembled WGS sequence"/>
</dbReference>
<keyword evidence="3" id="KW-1185">Reference proteome</keyword>